<dbReference type="PROSITE" id="PS50040">
    <property type="entry name" value="EF1G_C"/>
    <property type="match status" value="1"/>
</dbReference>
<feature type="domain" description="GST C-terminal" evidence="7">
    <location>
        <begin position="129"/>
        <end position="262"/>
    </location>
</feature>
<dbReference type="Proteomes" id="UP001331761">
    <property type="component" value="Unassembled WGS sequence"/>
</dbReference>
<dbReference type="Gene3D" id="1.20.1050.10">
    <property type="match status" value="1"/>
</dbReference>
<feature type="domain" description="EF-1-gamma C-terminal" evidence="6">
    <location>
        <begin position="311"/>
        <end position="470"/>
    </location>
</feature>
<dbReference type="SUPFAM" id="SSF89942">
    <property type="entry name" value="eEF1-gamma domain"/>
    <property type="match status" value="1"/>
</dbReference>
<evidence type="ECO:0000256" key="2">
    <source>
        <dbReference type="ARBA" id="ARBA00022917"/>
    </source>
</evidence>
<dbReference type="Pfam" id="PF00043">
    <property type="entry name" value="GST_C"/>
    <property type="match status" value="1"/>
</dbReference>
<keyword evidence="2 4" id="KW-0648">Protein biosynthesis</keyword>
<evidence type="ECO:0000256" key="1">
    <source>
        <dbReference type="ARBA" id="ARBA00022768"/>
    </source>
</evidence>
<dbReference type="InterPro" id="IPR001662">
    <property type="entry name" value="EF1B_G_C"/>
</dbReference>
<comment type="caution">
    <text evidence="8">The sequence shown here is derived from an EMBL/GenBank/DDBJ whole genome shotgun (WGS) entry which is preliminary data.</text>
</comment>
<dbReference type="SMART" id="SM01183">
    <property type="entry name" value="EF1G"/>
    <property type="match status" value="1"/>
</dbReference>
<gene>
    <name evidence="8" type="ORF">GCK32_002193</name>
</gene>
<dbReference type="GO" id="GO:0003746">
    <property type="term" value="F:translation elongation factor activity"/>
    <property type="evidence" value="ECO:0007669"/>
    <property type="project" value="UniProtKB-UniRule"/>
</dbReference>
<dbReference type="CDD" id="cd03181">
    <property type="entry name" value="GST_C_EF1Bgamma_like"/>
    <property type="match status" value="1"/>
</dbReference>
<reference evidence="8 9" key="1">
    <citation type="submission" date="2019-10" db="EMBL/GenBank/DDBJ databases">
        <title>Assembly and Annotation for the nematode Trichostrongylus colubriformis.</title>
        <authorList>
            <person name="Martin J."/>
        </authorList>
    </citation>
    <scope>NUCLEOTIDE SEQUENCE [LARGE SCALE GENOMIC DNA]</scope>
    <source>
        <strain evidence="8">G859</strain>
        <tissue evidence="8">Whole worm</tissue>
    </source>
</reference>
<dbReference type="InterPro" id="IPR036433">
    <property type="entry name" value="EF1B_G_C_sf"/>
</dbReference>
<sequence length="470" mass="52732">MVKGKLYGNKDNFRTQKVLIAAKLGNAELQLAGEVPPADKFPLGVHLLWRSASPSGEMVKGKLYGNKDNFRTQKVLIAAKLGNAELQLVGEVPPADKFPLGVTPAFEGDVNLFGAESIAIHVAGCASTCGKNCAETVQWLQWAEGSLLPTVLGYVLPSVSAAHLDKKVVDTYKAELFAQLTHLDELLLSKTFLIGERLSLADISVALDLLPAFQHVLDAATRKKFGNVTRWFQTVVHQPVVKDVLKDVQLCDKVSQFNQAKFNEISSKHQQQRAKHAPKKEEKKDHQKPAPKAKEPEADDGAEDGVVVEKSKDPFADMPKGTFVMDTFKRVYSNEDTATKAIPYFWDNFDAEANSIWYCEYKFPSELTLTFMSCNLISGMYQRLEKLKKNAFASMILFGTDNNSTISGIWVWRGQELAFPLSPDWQVDYESYEWTKLDPKDEKTKKMVNEYLMWEGDFDGKKFNQGKIFK</sequence>
<evidence type="ECO:0000256" key="5">
    <source>
        <dbReference type="SAM" id="MobiDB-lite"/>
    </source>
</evidence>
<dbReference type="InterPro" id="IPR050802">
    <property type="entry name" value="EF-GSTs"/>
</dbReference>
<evidence type="ECO:0000259" key="6">
    <source>
        <dbReference type="PROSITE" id="PS50040"/>
    </source>
</evidence>
<dbReference type="PANTHER" id="PTHR43986">
    <property type="entry name" value="ELONGATION FACTOR 1-GAMMA"/>
    <property type="match status" value="1"/>
</dbReference>
<feature type="compositionally biased region" description="Basic and acidic residues" evidence="5">
    <location>
        <begin position="279"/>
        <end position="296"/>
    </location>
</feature>
<evidence type="ECO:0000259" key="7">
    <source>
        <dbReference type="PROSITE" id="PS50405"/>
    </source>
</evidence>
<feature type="region of interest" description="Disordered" evidence="5">
    <location>
        <begin position="265"/>
        <end position="305"/>
    </location>
</feature>
<dbReference type="AlphaFoldDB" id="A0AAN8FTI4"/>
<dbReference type="EMBL" id="WIXE01003553">
    <property type="protein sequence ID" value="KAK5983835.1"/>
    <property type="molecule type" value="Genomic_DNA"/>
</dbReference>
<dbReference type="Gene3D" id="3.40.30.10">
    <property type="entry name" value="Glutaredoxin"/>
    <property type="match status" value="1"/>
</dbReference>
<dbReference type="GO" id="GO:0005634">
    <property type="term" value="C:nucleus"/>
    <property type="evidence" value="ECO:0007669"/>
    <property type="project" value="TreeGrafter"/>
</dbReference>
<evidence type="ECO:0000256" key="4">
    <source>
        <dbReference type="PROSITE-ProRule" id="PRU00519"/>
    </source>
</evidence>
<dbReference type="SUPFAM" id="SSF47616">
    <property type="entry name" value="GST C-terminal domain-like"/>
    <property type="match status" value="1"/>
</dbReference>
<accession>A0AAN8FTI4</accession>
<dbReference type="InterPro" id="IPR010987">
    <property type="entry name" value="Glutathione-S-Trfase_C-like"/>
</dbReference>
<name>A0AAN8FTI4_TRICO</name>
<dbReference type="PROSITE" id="PS50405">
    <property type="entry name" value="GST_CTER"/>
    <property type="match status" value="1"/>
</dbReference>
<keyword evidence="1 4" id="KW-0251">Elongation factor</keyword>
<dbReference type="Pfam" id="PF00647">
    <property type="entry name" value="EF1G"/>
    <property type="match status" value="1"/>
</dbReference>
<proteinExistence type="predicted"/>
<dbReference type="PANTHER" id="PTHR43986:SF1">
    <property type="entry name" value="ELONGATION FACTOR 1-GAMMA"/>
    <property type="match status" value="1"/>
</dbReference>
<dbReference type="InterPro" id="IPR004046">
    <property type="entry name" value="GST_C"/>
</dbReference>
<protein>
    <recommendedName>
        <fullName evidence="3">eEF-1B gamma</fullName>
    </recommendedName>
</protein>
<organism evidence="8 9">
    <name type="scientific">Trichostrongylus colubriformis</name>
    <name type="common">Black scour worm</name>
    <dbReference type="NCBI Taxonomy" id="6319"/>
    <lineage>
        <taxon>Eukaryota</taxon>
        <taxon>Metazoa</taxon>
        <taxon>Ecdysozoa</taxon>
        <taxon>Nematoda</taxon>
        <taxon>Chromadorea</taxon>
        <taxon>Rhabditida</taxon>
        <taxon>Rhabditina</taxon>
        <taxon>Rhabditomorpha</taxon>
        <taxon>Strongyloidea</taxon>
        <taxon>Trichostrongylidae</taxon>
        <taxon>Trichostrongylus</taxon>
    </lineage>
</organism>
<dbReference type="InterPro" id="IPR036282">
    <property type="entry name" value="Glutathione-S-Trfase_C_sf"/>
</dbReference>
<dbReference type="FunFam" id="3.30.70.1010:FF:000001">
    <property type="entry name" value="Elongation factor 1-gamma 1"/>
    <property type="match status" value="1"/>
</dbReference>
<evidence type="ECO:0000313" key="8">
    <source>
        <dbReference type="EMBL" id="KAK5983835.1"/>
    </source>
</evidence>
<dbReference type="GO" id="GO:0005737">
    <property type="term" value="C:cytoplasm"/>
    <property type="evidence" value="ECO:0007669"/>
    <property type="project" value="TreeGrafter"/>
</dbReference>
<keyword evidence="9" id="KW-1185">Reference proteome</keyword>
<dbReference type="FunFam" id="1.20.1050.10:FF:000006">
    <property type="entry name" value="Elongation factor 1 gamma"/>
    <property type="match status" value="1"/>
</dbReference>
<dbReference type="Gene3D" id="3.30.70.1010">
    <property type="entry name" value="Translation elongation factor EF1B, gamma chain, conserved domain"/>
    <property type="match status" value="1"/>
</dbReference>
<evidence type="ECO:0000256" key="3">
    <source>
        <dbReference type="ARBA" id="ARBA00030426"/>
    </source>
</evidence>
<evidence type="ECO:0000313" key="9">
    <source>
        <dbReference type="Proteomes" id="UP001331761"/>
    </source>
</evidence>